<evidence type="ECO:0000256" key="2">
    <source>
        <dbReference type="SAM" id="SignalP"/>
    </source>
</evidence>
<proteinExistence type="predicted"/>
<dbReference type="Pfam" id="PF13968">
    <property type="entry name" value="DUF4220"/>
    <property type="match status" value="2"/>
</dbReference>
<dbReference type="OrthoDB" id="1689146at2759"/>
<sequence>MILFNVVDVIVTFALGIITNNVSDIYEEEGGSMNANTKLTAFRAPFLLLHLGRPDSITAYALEDNELWLRHFLRLAASSIQKKGKQDEVIFFKYEETMEGMESESDDIIATFSLGIITNNVSDIYDEKGGSMTANIELTAFWAPFLLLHLGGPDTITAYGLEDNELWLRHFLGLVVQTGMAIYVIIMAWTGSHLSILYLLMFFAGLIKYGERTWVLRKASIETRKASIETIRESLSDDGINFSDFHQSAYGDYDTLFVTYRLVCVYFRPRLPNVEVPSLSASIIASTSSEKLFKIIEMVLGFMYDNLYTKAPLLYTRCGLALRVITFFLTSSVFLLFPAVIHDKHKFSNTDVTVTYMLLLGAIILELYSAVLILSSDQFLVWLIKHEKFSTKKALEPFLTQKRWSNNMSQFSLLSFIIKEKPLPCPNILKHLRLDKRLEKQWYAADMEIPNNLKTLIGLYLREKKNHSQIGPPNSIPVNPLGLNLTEELEKSIIAWHVATDIRYELDGEDIKQHGRAFELHCQLICQISRYMFYLVVLHPDMISDGSKIQITLPSILWAARSLKFTSKIEACQRFEELLTVSETYLNQLQLVNEEDNNNNIKIFLTHKLPGLLRKLNVQMSLEERWKIISWTWLEMLPYAAFKCRGIQYAQQLKSGGEFLTHVLGFSVIFELTHEDFTSDPSDAPSFNSLKPLLNR</sequence>
<evidence type="ECO:0000313" key="5">
    <source>
        <dbReference type="Proteomes" id="UP000323000"/>
    </source>
</evidence>
<evidence type="ECO:0000259" key="3">
    <source>
        <dbReference type="Pfam" id="PF13968"/>
    </source>
</evidence>
<accession>A0A5C7IHW7</accession>
<dbReference type="InterPro" id="IPR007658">
    <property type="entry name" value="DUF594"/>
</dbReference>
<feature type="signal peptide" evidence="2">
    <location>
        <begin position="1"/>
        <end position="16"/>
    </location>
</feature>
<feature type="transmembrane region" description="Helical" evidence="1">
    <location>
        <begin position="181"/>
        <end position="207"/>
    </location>
</feature>
<evidence type="ECO:0000313" key="4">
    <source>
        <dbReference type="EMBL" id="TXG68675.1"/>
    </source>
</evidence>
<feature type="transmembrane region" description="Helical" evidence="1">
    <location>
        <begin position="353"/>
        <end position="375"/>
    </location>
</feature>
<comment type="caution">
    <text evidence="4">The sequence shown here is derived from an EMBL/GenBank/DDBJ whole genome shotgun (WGS) entry which is preliminary data.</text>
</comment>
<reference evidence="5" key="1">
    <citation type="journal article" date="2019" name="Gigascience">
        <title>De novo genome assembly of the endangered Acer yangbiense, a plant species with extremely small populations endemic to Yunnan Province, China.</title>
        <authorList>
            <person name="Yang J."/>
            <person name="Wariss H.M."/>
            <person name="Tao L."/>
            <person name="Zhang R."/>
            <person name="Yun Q."/>
            <person name="Hollingsworth P."/>
            <person name="Dao Z."/>
            <person name="Luo G."/>
            <person name="Guo H."/>
            <person name="Ma Y."/>
            <person name="Sun W."/>
        </authorList>
    </citation>
    <scope>NUCLEOTIDE SEQUENCE [LARGE SCALE GENOMIC DNA]</scope>
    <source>
        <strain evidence="5">cv. Malutang</strain>
    </source>
</reference>
<feature type="domain" description="DUF4220" evidence="3">
    <location>
        <begin position="7"/>
        <end position="77"/>
    </location>
</feature>
<dbReference type="Proteomes" id="UP000323000">
    <property type="component" value="Chromosome 2"/>
</dbReference>
<feature type="domain" description="DUF4220" evidence="3">
    <location>
        <begin position="107"/>
        <end position="416"/>
    </location>
</feature>
<protein>
    <recommendedName>
        <fullName evidence="3">DUF4220 domain-containing protein</fullName>
    </recommendedName>
</protein>
<name>A0A5C7IHW7_9ROSI</name>
<keyword evidence="5" id="KW-1185">Reference proteome</keyword>
<evidence type="ECO:0000256" key="1">
    <source>
        <dbReference type="SAM" id="Phobius"/>
    </source>
</evidence>
<dbReference type="AlphaFoldDB" id="A0A5C7IHW7"/>
<keyword evidence="1" id="KW-0472">Membrane</keyword>
<gene>
    <name evidence="4" type="ORF">EZV62_003610</name>
</gene>
<keyword evidence="1" id="KW-1133">Transmembrane helix</keyword>
<dbReference type="InterPro" id="IPR025315">
    <property type="entry name" value="DUF4220"/>
</dbReference>
<feature type="transmembrane region" description="Helical" evidence="1">
    <location>
        <begin position="320"/>
        <end position="341"/>
    </location>
</feature>
<keyword evidence="1" id="KW-0812">Transmembrane</keyword>
<keyword evidence="2" id="KW-0732">Signal</keyword>
<organism evidence="4 5">
    <name type="scientific">Acer yangbiense</name>
    <dbReference type="NCBI Taxonomy" id="1000413"/>
    <lineage>
        <taxon>Eukaryota</taxon>
        <taxon>Viridiplantae</taxon>
        <taxon>Streptophyta</taxon>
        <taxon>Embryophyta</taxon>
        <taxon>Tracheophyta</taxon>
        <taxon>Spermatophyta</taxon>
        <taxon>Magnoliopsida</taxon>
        <taxon>eudicotyledons</taxon>
        <taxon>Gunneridae</taxon>
        <taxon>Pentapetalae</taxon>
        <taxon>rosids</taxon>
        <taxon>malvids</taxon>
        <taxon>Sapindales</taxon>
        <taxon>Sapindaceae</taxon>
        <taxon>Hippocastanoideae</taxon>
        <taxon>Acereae</taxon>
        <taxon>Acer</taxon>
    </lineage>
</organism>
<dbReference type="PANTHER" id="PTHR31325">
    <property type="entry name" value="OS01G0798800 PROTEIN-RELATED"/>
    <property type="match status" value="1"/>
</dbReference>
<feature type="chain" id="PRO_5022933101" description="DUF4220 domain-containing protein" evidence="2">
    <location>
        <begin position="17"/>
        <end position="696"/>
    </location>
</feature>
<dbReference type="Pfam" id="PF04578">
    <property type="entry name" value="DUF594"/>
    <property type="match status" value="1"/>
</dbReference>
<dbReference type="EMBL" id="VAHF01000002">
    <property type="protein sequence ID" value="TXG68675.1"/>
    <property type="molecule type" value="Genomic_DNA"/>
</dbReference>